<evidence type="ECO:0000259" key="13">
    <source>
        <dbReference type="Pfam" id="PF07715"/>
    </source>
</evidence>
<dbReference type="PANTHER" id="PTHR30069">
    <property type="entry name" value="TONB-DEPENDENT OUTER MEMBRANE RECEPTOR"/>
    <property type="match status" value="1"/>
</dbReference>
<keyword evidence="5 9" id="KW-0798">TonB box</keyword>
<feature type="signal peptide" evidence="11">
    <location>
        <begin position="1"/>
        <end position="17"/>
    </location>
</feature>
<dbReference type="Proteomes" id="UP001595533">
    <property type="component" value="Unassembled WGS sequence"/>
</dbReference>
<dbReference type="InterPro" id="IPR008969">
    <property type="entry name" value="CarboxyPept-like_regulatory"/>
</dbReference>
<evidence type="ECO:0000256" key="3">
    <source>
        <dbReference type="ARBA" id="ARBA00022452"/>
    </source>
</evidence>
<dbReference type="PROSITE" id="PS52016">
    <property type="entry name" value="TONB_DEPENDENT_REC_3"/>
    <property type="match status" value="1"/>
</dbReference>
<dbReference type="Gene3D" id="2.40.170.20">
    <property type="entry name" value="TonB-dependent receptor, beta-barrel domain"/>
    <property type="match status" value="1"/>
</dbReference>
<evidence type="ECO:0000256" key="1">
    <source>
        <dbReference type="ARBA" id="ARBA00004571"/>
    </source>
</evidence>
<dbReference type="Gene3D" id="2.60.40.1120">
    <property type="entry name" value="Carboxypeptidase-like, regulatory domain"/>
    <property type="match status" value="1"/>
</dbReference>
<feature type="domain" description="TonB-dependent receptor plug" evidence="13">
    <location>
        <begin position="114"/>
        <end position="216"/>
    </location>
</feature>
<comment type="caution">
    <text evidence="14">The sequence shown here is derived from an EMBL/GenBank/DDBJ whole genome shotgun (WGS) entry which is preliminary data.</text>
</comment>
<comment type="similarity">
    <text evidence="8 9">Belongs to the TonB-dependent receptor family.</text>
</comment>
<dbReference type="Gene3D" id="2.170.130.10">
    <property type="entry name" value="TonB-dependent receptor, plug domain"/>
    <property type="match status" value="1"/>
</dbReference>
<dbReference type="PANTHER" id="PTHR30069:SF40">
    <property type="entry name" value="TONB-DEPENDENT RECEPTOR NMB0964-RELATED"/>
    <property type="match status" value="1"/>
</dbReference>
<gene>
    <name evidence="14" type="ORF">ACFODZ_05055</name>
</gene>
<evidence type="ECO:0000313" key="15">
    <source>
        <dbReference type="Proteomes" id="UP001595533"/>
    </source>
</evidence>
<keyword evidence="3 8" id="KW-1134">Transmembrane beta strand</keyword>
<accession>A0ABV7J652</accession>
<dbReference type="SUPFAM" id="SSF56935">
    <property type="entry name" value="Porins"/>
    <property type="match status" value="1"/>
</dbReference>
<proteinExistence type="inferred from homology"/>
<evidence type="ECO:0000256" key="8">
    <source>
        <dbReference type="PROSITE-ProRule" id="PRU01360"/>
    </source>
</evidence>
<feature type="domain" description="TonB-dependent receptor-like beta-barrel" evidence="12">
    <location>
        <begin position="318"/>
        <end position="723"/>
    </location>
</feature>
<dbReference type="InterPro" id="IPR012910">
    <property type="entry name" value="Plug_dom"/>
</dbReference>
<dbReference type="RefSeq" id="WP_077410569.1">
    <property type="nucleotide sequence ID" value="NZ_JBHRTS010000002.1"/>
</dbReference>
<dbReference type="Pfam" id="PF13620">
    <property type="entry name" value="CarboxypepD_reg"/>
    <property type="match status" value="1"/>
</dbReference>
<reference evidence="15" key="1">
    <citation type="journal article" date="2019" name="Int. J. Syst. Evol. Microbiol.">
        <title>The Global Catalogue of Microorganisms (GCM) 10K type strain sequencing project: providing services to taxonomists for standard genome sequencing and annotation.</title>
        <authorList>
            <consortium name="The Broad Institute Genomics Platform"/>
            <consortium name="The Broad Institute Genome Sequencing Center for Infectious Disease"/>
            <person name="Wu L."/>
            <person name="Ma J."/>
        </authorList>
    </citation>
    <scope>NUCLEOTIDE SEQUENCE [LARGE SCALE GENOMIC DNA]</scope>
    <source>
        <strain evidence="15">KCTC 42953</strain>
    </source>
</reference>
<organism evidence="14 15">
    <name type="scientific">Marinicella sediminis</name>
    <dbReference type="NCBI Taxonomy" id="1792834"/>
    <lineage>
        <taxon>Bacteria</taxon>
        <taxon>Pseudomonadati</taxon>
        <taxon>Pseudomonadota</taxon>
        <taxon>Gammaproteobacteria</taxon>
        <taxon>Lysobacterales</taxon>
        <taxon>Marinicellaceae</taxon>
        <taxon>Marinicella</taxon>
    </lineage>
</organism>
<keyword evidence="4 8" id="KW-0812">Transmembrane</keyword>
<sequence length="771" mass="86556">MKIYSLLLLLCSTSVWAQSAELTGTLTNNKNERISQAKVRIHESGQSAISDNEGQFRFADLPLGEYEIDIEISNSKHYNTVIDHTGDALVVNVDLLKLDDLVVSANPLEHSQLKMTTPVAILSEEDLVMDRGLSLDQTLNNISGVNSGSFGAGSGQIVIRGQQGPRVMVLTNNITNQDAASVSPDHWISSEPLLAKQIEVLKGPATLLYGGGAVGGLVNVIDETIPTQPIDGLNGGLEGRFSDSALGEQAGVLSLNYGFNDRVAGHFSYFDSQTDDYEIPGNAESEILHEAEGHDEDEEEEEEGMGLLENSSVNSSGVNVGLTVFNQQGYWGVSFSDFDRNYGIPGHEHGHEEEHDDHDDDHGDEHGDEHDEEEEEIVRIDLDKQVFNLKGLHRFANNNYFTQFRTHYSNTDYQHIELEGDEIGTVFDNQADEFRFELTHSQRAGFEGVWGLQWSNRDFSAIGEEAYILPSETRIWSLFLIEERDFDGWHGEFGFRYDDQTVDTALFNDITDSAFSVSLGATFDLNEHWTLPVNLSSAQRLPTAEEYFSNQSGIDELIPHLATSTIEIGNPDLVHETANNLDIGLRYRNEGFSFNLSVFYNQIDDYIFLRDTGLEEEETPIFEYVQQNSTFTGFETDLGYQFDDSWNNQWSFRLFADMTEAELNTGDNIPRIPAERYGVNINWLRGPWSVSLDHTHVARQNSIAEFELPTEGYDLLDLSLNWVHYSDQFETLVFIKGANLLDEEIRDHASFIKDIAPRPGRSISAGFRLTF</sequence>
<keyword evidence="14" id="KW-0675">Receptor</keyword>
<name>A0ABV7J652_9GAMM</name>
<evidence type="ECO:0000256" key="4">
    <source>
        <dbReference type="ARBA" id="ARBA00022692"/>
    </source>
</evidence>
<evidence type="ECO:0000256" key="11">
    <source>
        <dbReference type="SAM" id="SignalP"/>
    </source>
</evidence>
<dbReference type="Pfam" id="PF00593">
    <property type="entry name" value="TonB_dep_Rec_b-barrel"/>
    <property type="match status" value="1"/>
</dbReference>
<dbReference type="Pfam" id="PF07715">
    <property type="entry name" value="Plug"/>
    <property type="match status" value="1"/>
</dbReference>
<feature type="compositionally biased region" description="Basic and acidic residues" evidence="10">
    <location>
        <begin position="360"/>
        <end position="369"/>
    </location>
</feature>
<feature type="chain" id="PRO_5045887842" evidence="11">
    <location>
        <begin position="18"/>
        <end position="771"/>
    </location>
</feature>
<evidence type="ECO:0000256" key="10">
    <source>
        <dbReference type="SAM" id="MobiDB-lite"/>
    </source>
</evidence>
<feature type="region of interest" description="Disordered" evidence="10">
    <location>
        <begin position="343"/>
        <end position="375"/>
    </location>
</feature>
<keyword evidence="6 8" id="KW-0472">Membrane</keyword>
<keyword evidence="7 8" id="KW-0998">Cell outer membrane</keyword>
<evidence type="ECO:0000256" key="6">
    <source>
        <dbReference type="ARBA" id="ARBA00023136"/>
    </source>
</evidence>
<comment type="subcellular location">
    <subcellularLocation>
        <location evidence="1 8">Cell outer membrane</location>
        <topology evidence="1 8">Multi-pass membrane protein</topology>
    </subcellularLocation>
</comment>
<evidence type="ECO:0000256" key="2">
    <source>
        <dbReference type="ARBA" id="ARBA00022448"/>
    </source>
</evidence>
<evidence type="ECO:0000259" key="12">
    <source>
        <dbReference type="Pfam" id="PF00593"/>
    </source>
</evidence>
<dbReference type="InterPro" id="IPR037066">
    <property type="entry name" value="Plug_dom_sf"/>
</dbReference>
<keyword evidence="15" id="KW-1185">Reference proteome</keyword>
<evidence type="ECO:0000256" key="7">
    <source>
        <dbReference type="ARBA" id="ARBA00023237"/>
    </source>
</evidence>
<keyword evidence="2 8" id="KW-0813">Transport</keyword>
<dbReference type="InterPro" id="IPR039426">
    <property type="entry name" value="TonB-dep_rcpt-like"/>
</dbReference>
<evidence type="ECO:0000256" key="5">
    <source>
        <dbReference type="ARBA" id="ARBA00023077"/>
    </source>
</evidence>
<keyword evidence="11" id="KW-0732">Signal</keyword>
<dbReference type="SUPFAM" id="SSF49464">
    <property type="entry name" value="Carboxypeptidase regulatory domain-like"/>
    <property type="match status" value="1"/>
</dbReference>
<protein>
    <submittedName>
        <fullName evidence="14">TonB-dependent receptor</fullName>
    </submittedName>
</protein>
<evidence type="ECO:0000256" key="9">
    <source>
        <dbReference type="RuleBase" id="RU003357"/>
    </source>
</evidence>
<dbReference type="EMBL" id="JBHRTS010000002">
    <property type="protein sequence ID" value="MFC3193610.1"/>
    <property type="molecule type" value="Genomic_DNA"/>
</dbReference>
<dbReference type="InterPro" id="IPR000531">
    <property type="entry name" value="Beta-barrel_TonB"/>
</dbReference>
<dbReference type="InterPro" id="IPR036942">
    <property type="entry name" value="Beta-barrel_TonB_sf"/>
</dbReference>
<evidence type="ECO:0000313" key="14">
    <source>
        <dbReference type="EMBL" id="MFC3193610.1"/>
    </source>
</evidence>